<proteinExistence type="predicted"/>
<protein>
    <recommendedName>
        <fullName evidence="4">Transcription factor domain-containing protein</fullName>
    </recommendedName>
</protein>
<evidence type="ECO:0000313" key="3">
    <source>
        <dbReference type="Proteomes" id="UP000178912"/>
    </source>
</evidence>
<evidence type="ECO:0000313" key="2">
    <source>
        <dbReference type="EMBL" id="CZT06289.1"/>
    </source>
</evidence>
<dbReference type="EMBL" id="FJUX01000084">
    <property type="protein sequence ID" value="CZT06289.1"/>
    <property type="molecule type" value="Genomic_DNA"/>
</dbReference>
<evidence type="ECO:0000256" key="1">
    <source>
        <dbReference type="SAM" id="MobiDB-lite"/>
    </source>
</evidence>
<accession>A0A1E1L704</accession>
<feature type="region of interest" description="Disordered" evidence="1">
    <location>
        <begin position="1"/>
        <end position="60"/>
    </location>
</feature>
<organism evidence="2 3">
    <name type="scientific">Rhynchosporium agropyri</name>
    <dbReference type="NCBI Taxonomy" id="914238"/>
    <lineage>
        <taxon>Eukaryota</taxon>
        <taxon>Fungi</taxon>
        <taxon>Dikarya</taxon>
        <taxon>Ascomycota</taxon>
        <taxon>Pezizomycotina</taxon>
        <taxon>Leotiomycetes</taxon>
        <taxon>Helotiales</taxon>
        <taxon>Ploettnerulaceae</taxon>
        <taxon>Rhynchosporium</taxon>
    </lineage>
</organism>
<evidence type="ECO:0008006" key="4">
    <source>
        <dbReference type="Google" id="ProtNLM"/>
    </source>
</evidence>
<name>A0A1E1L704_9HELO</name>
<feature type="compositionally biased region" description="Polar residues" evidence="1">
    <location>
        <begin position="21"/>
        <end position="30"/>
    </location>
</feature>
<sequence>MIRDRSSNRHHCIQRVPPFGTGTQPDQLSPTLPPILKNNPNGHNYLHPGDSRPSSATASQSLAGVSRVHGTARFRAVFSENQATVVPTVGDEEPKSKIGLKGRAVEVGNAKWEIALDTLLYFPTNRTCQMLLENLNTLHDVWISRTIIRHCLNQLWNDFGHRLRENRSRDTVFELANEMFENSQHPIPSSDPEEASDTSWVNWFAGPRLRWEIIGILFAWSGMAFKHEQDWSPVFDLPKQQGPDRNASAITGGYIAKLSAMTVTVMDCGLMGTAFINASLYRQNTTREVTALSQFRAIIGTSYFHLDKCDSLFLGWPPRLEKRYCQIPQPLDIADEDLYGGKVRLAATLRRLDVNSWNIDKHISAVTVLRAVPRSCPIREEILRLSLSAKVVQTSTLFIAFLDWVRPTDNNSQLCKRCRTVVKRIIDAAIDAPLSVWALPQQVSSDIQIQLQDLSTPELQNAIDFHYDPAMIGLDDLEWMHTVDWTQRGWLEMGQDNLQG</sequence>
<dbReference type="Proteomes" id="UP000178912">
    <property type="component" value="Unassembled WGS sequence"/>
</dbReference>
<keyword evidence="3" id="KW-1185">Reference proteome</keyword>
<reference evidence="3" key="1">
    <citation type="submission" date="2016-03" db="EMBL/GenBank/DDBJ databases">
        <authorList>
            <person name="Guldener U."/>
        </authorList>
    </citation>
    <scope>NUCLEOTIDE SEQUENCE [LARGE SCALE GENOMIC DNA]</scope>
    <source>
        <strain evidence="3">04CH-RAC-A.6.1</strain>
    </source>
</reference>
<dbReference type="AlphaFoldDB" id="A0A1E1L704"/>
<gene>
    <name evidence="2" type="ORF">RAG0_12070</name>
</gene>
<dbReference type="OrthoDB" id="4898680at2759"/>